<evidence type="ECO:0000256" key="7">
    <source>
        <dbReference type="SAM" id="Phobius"/>
    </source>
</evidence>
<evidence type="ECO:0000256" key="3">
    <source>
        <dbReference type="ARBA" id="ARBA00022475"/>
    </source>
</evidence>
<dbReference type="GO" id="GO:0005886">
    <property type="term" value="C:plasma membrane"/>
    <property type="evidence" value="ECO:0007669"/>
    <property type="project" value="UniProtKB-SubCell"/>
</dbReference>
<dbReference type="EMBL" id="JACBZH010000001">
    <property type="protein sequence ID" value="NYH91428.1"/>
    <property type="molecule type" value="Genomic_DNA"/>
</dbReference>
<dbReference type="PANTHER" id="PTHR34584">
    <property type="entry name" value="NA(+)/H(+) ANTIPORTER SUBUNIT E1"/>
    <property type="match status" value="1"/>
</dbReference>
<reference evidence="8 9" key="1">
    <citation type="submission" date="2020-07" db="EMBL/GenBank/DDBJ databases">
        <title>Sequencing the genomes of 1000 actinobacteria strains.</title>
        <authorList>
            <person name="Klenk H.-P."/>
        </authorList>
    </citation>
    <scope>NUCLEOTIDE SEQUENCE [LARGE SCALE GENOMIC DNA]</scope>
    <source>
        <strain evidence="8 9">DSM 18448</strain>
    </source>
</reference>
<name>A0A852ZHN6_9ACTN</name>
<sequence length="167" mass="18708">MSRFAALWIWMFALWVLLTWTLTVEQWVVGAVVAAVVAVTFAPLGAVPRPWRLGPRRLWWLGRLVATALRRSAVANAQLAARIWSPHPRTRSGMLVVPTNARTAAEFTTVGVLTSLIVDNQLVDVHRNGSRLQYHAVWVSDEDPIRNRARINAPVEDLVDRLAGESR</sequence>
<gene>
    <name evidence="8" type="ORF">F4554_004066</name>
</gene>
<comment type="subcellular location">
    <subcellularLocation>
        <location evidence="1">Cell membrane</location>
        <topology evidence="1">Multi-pass membrane protein</topology>
    </subcellularLocation>
</comment>
<dbReference type="Proteomes" id="UP000579605">
    <property type="component" value="Unassembled WGS sequence"/>
</dbReference>
<dbReference type="GO" id="GO:0008324">
    <property type="term" value="F:monoatomic cation transmembrane transporter activity"/>
    <property type="evidence" value="ECO:0007669"/>
    <property type="project" value="InterPro"/>
</dbReference>
<dbReference type="RefSeq" id="WP_179789009.1">
    <property type="nucleotide sequence ID" value="NZ_BAAARR010000037.1"/>
</dbReference>
<feature type="transmembrane region" description="Helical" evidence="7">
    <location>
        <begin position="29"/>
        <end position="47"/>
    </location>
</feature>
<keyword evidence="4 7" id="KW-0812">Transmembrane</keyword>
<comment type="caution">
    <text evidence="8">The sequence shown here is derived from an EMBL/GenBank/DDBJ whole genome shotgun (WGS) entry which is preliminary data.</text>
</comment>
<keyword evidence="9" id="KW-1185">Reference proteome</keyword>
<comment type="similarity">
    <text evidence="2">Belongs to the CPA3 antiporters (TC 2.A.63) subunit E family.</text>
</comment>
<proteinExistence type="inferred from homology"/>
<dbReference type="PANTHER" id="PTHR34584:SF1">
    <property type="entry name" value="NA(+)_H(+) ANTIPORTER SUBUNIT E1"/>
    <property type="match status" value="1"/>
</dbReference>
<evidence type="ECO:0000313" key="8">
    <source>
        <dbReference type="EMBL" id="NYH91428.1"/>
    </source>
</evidence>
<dbReference type="InterPro" id="IPR002758">
    <property type="entry name" value="Cation_antiport_E"/>
</dbReference>
<evidence type="ECO:0000256" key="2">
    <source>
        <dbReference type="ARBA" id="ARBA00006228"/>
    </source>
</evidence>
<keyword evidence="3" id="KW-1003">Cell membrane</keyword>
<evidence type="ECO:0000256" key="1">
    <source>
        <dbReference type="ARBA" id="ARBA00004651"/>
    </source>
</evidence>
<evidence type="ECO:0000256" key="5">
    <source>
        <dbReference type="ARBA" id="ARBA00022989"/>
    </source>
</evidence>
<evidence type="ECO:0000256" key="6">
    <source>
        <dbReference type="ARBA" id="ARBA00023136"/>
    </source>
</evidence>
<keyword evidence="6 7" id="KW-0472">Membrane</keyword>
<organism evidence="8 9">
    <name type="scientific">Actinopolymorpha rutila</name>
    <dbReference type="NCBI Taxonomy" id="446787"/>
    <lineage>
        <taxon>Bacteria</taxon>
        <taxon>Bacillati</taxon>
        <taxon>Actinomycetota</taxon>
        <taxon>Actinomycetes</taxon>
        <taxon>Propionibacteriales</taxon>
        <taxon>Actinopolymorphaceae</taxon>
        <taxon>Actinopolymorpha</taxon>
    </lineage>
</organism>
<evidence type="ECO:0000256" key="4">
    <source>
        <dbReference type="ARBA" id="ARBA00022692"/>
    </source>
</evidence>
<dbReference type="Pfam" id="PF01899">
    <property type="entry name" value="MNHE"/>
    <property type="match status" value="1"/>
</dbReference>
<keyword evidence="5 7" id="KW-1133">Transmembrane helix</keyword>
<protein>
    <submittedName>
        <fullName evidence="8">Multicomponent Na+:H+ antiporter subunit E</fullName>
    </submittedName>
</protein>
<evidence type="ECO:0000313" key="9">
    <source>
        <dbReference type="Proteomes" id="UP000579605"/>
    </source>
</evidence>
<dbReference type="AlphaFoldDB" id="A0A852ZHN6"/>
<accession>A0A852ZHN6</accession>